<dbReference type="Gene3D" id="1.10.10.10">
    <property type="entry name" value="Winged helix-like DNA-binding domain superfamily/Winged helix DNA-binding domain"/>
    <property type="match status" value="1"/>
</dbReference>
<protein>
    <recommendedName>
        <fullName evidence="4">HTH gntR-type domain-containing protein</fullName>
    </recommendedName>
</protein>
<evidence type="ECO:0000313" key="6">
    <source>
        <dbReference type="Proteomes" id="UP000006327"/>
    </source>
</evidence>
<keyword evidence="6" id="KW-1185">Reference proteome</keyword>
<dbReference type="RefSeq" id="WP_007618688.1">
    <property type="nucleotide sequence ID" value="NZ_BAEO01000021.1"/>
</dbReference>
<name>K6Y3W6_9ALTE</name>
<dbReference type="InterPro" id="IPR036390">
    <property type="entry name" value="WH_DNA-bd_sf"/>
</dbReference>
<dbReference type="OrthoDB" id="9028214at2"/>
<reference evidence="5 6" key="1">
    <citation type="journal article" date="2017" name="Antonie Van Leeuwenhoek">
        <title>Rhizobium rhizosphaerae sp. nov., a novel species isolated from rice rhizosphere.</title>
        <authorList>
            <person name="Zhao J.J."/>
            <person name="Zhang J."/>
            <person name="Zhang R.J."/>
            <person name="Zhang C.W."/>
            <person name="Yin H.Q."/>
            <person name="Zhang X.X."/>
        </authorList>
    </citation>
    <scope>NUCLEOTIDE SEQUENCE [LARGE SCALE GENOMIC DNA]</scope>
    <source>
        <strain evidence="5 6">BSs20135</strain>
    </source>
</reference>
<keyword evidence="3" id="KW-0804">Transcription</keyword>
<dbReference type="InterPro" id="IPR011711">
    <property type="entry name" value="GntR_C"/>
</dbReference>
<comment type="caution">
    <text evidence="5">The sequence shown here is derived from an EMBL/GenBank/DDBJ whole genome shotgun (WGS) entry which is preliminary data.</text>
</comment>
<dbReference type="SUPFAM" id="SSF46785">
    <property type="entry name" value="Winged helix' DNA-binding domain"/>
    <property type="match status" value="1"/>
</dbReference>
<accession>K6Y3W6</accession>
<keyword evidence="1" id="KW-0805">Transcription regulation</keyword>
<dbReference type="GO" id="GO:0003700">
    <property type="term" value="F:DNA-binding transcription factor activity"/>
    <property type="evidence" value="ECO:0007669"/>
    <property type="project" value="InterPro"/>
</dbReference>
<gene>
    <name evidence="5" type="ORF">GARC_1689</name>
</gene>
<evidence type="ECO:0000256" key="3">
    <source>
        <dbReference type="ARBA" id="ARBA00023163"/>
    </source>
</evidence>
<evidence type="ECO:0000256" key="1">
    <source>
        <dbReference type="ARBA" id="ARBA00023015"/>
    </source>
</evidence>
<dbReference type="SUPFAM" id="SSF48008">
    <property type="entry name" value="GntR ligand-binding domain-like"/>
    <property type="match status" value="1"/>
</dbReference>
<dbReference type="PRINTS" id="PR00035">
    <property type="entry name" value="HTHGNTR"/>
</dbReference>
<organism evidence="5 6">
    <name type="scientific">Paraglaciecola arctica BSs20135</name>
    <dbReference type="NCBI Taxonomy" id="493475"/>
    <lineage>
        <taxon>Bacteria</taxon>
        <taxon>Pseudomonadati</taxon>
        <taxon>Pseudomonadota</taxon>
        <taxon>Gammaproteobacteria</taxon>
        <taxon>Alteromonadales</taxon>
        <taxon>Alteromonadaceae</taxon>
        <taxon>Paraglaciecola</taxon>
    </lineage>
</organism>
<dbReference type="PROSITE" id="PS50949">
    <property type="entry name" value="HTH_GNTR"/>
    <property type="match status" value="1"/>
</dbReference>
<dbReference type="EMBL" id="BAEO01000021">
    <property type="protein sequence ID" value="GAC18661.1"/>
    <property type="molecule type" value="Genomic_DNA"/>
</dbReference>
<dbReference type="Pfam" id="PF07729">
    <property type="entry name" value="FCD"/>
    <property type="match status" value="1"/>
</dbReference>
<proteinExistence type="predicted"/>
<dbReference type="eggNOG" id="COG2186">
    <property type="taxonomic scope" value="Bacteria"/>
</dbReference>
<dbReference type="InterPro" id="IPR036388">
    <property type="entry name" value="WH-like_DNA-bd_sf"/>
</dbReference>
<dbReference type="InterPro" id="IPR008920">
    <property type="entry name" value="TF_FadR/GntR_C"/>
</dbReference>
<keyword evidence="2" id="KW-0238">DNA-binding</keyword>
<dbReference type="SMART" id="SM00895">
    <property type="entry name" value="FCD"/>
    <property type="match status" value="1"/>
</dbReference>
<dbReference type="SMART" id="SM00345">
    <property type="entry name" value="HTH_GNTR"/>
    <property type="match status" value="1"/>
</dbReference>
<dbReference type="InterPro" id="IPR000524">
    <property type="entry name" value="Tscrpt_reg_HTH_GntR"/>
</dbReference>
<dbReference type="AlphaFoldDB" id="K6Y3W6"/>
<dbReference type="CDD" id="cd07377">
    <property type="entry name" value="WHTH_GntR"/>
    <property type="match status" value="1"/>
</dbReference>
<dbReference type="PANTHER" id="PTHR43537:SF44">
    <property type="entry name" value="GNTR FAMILY REGULATORY PROTEIN"/>
    <property type="match status" value="1"/>
</dbReference>
<feature type="domain" description="HTH gntR-type" evidence="4">
    <location>
        <begin position="18"/>
        <end position="86"/>
    </location>
</feature>
<dbReference type="GO" id="GO:0003677">
    <property type="term" value="F:DNA binding"/>
    <property type="evidence" value="ECO:0007669"/>
    <property type="project" value="UniProtKB-KW"/>
</dbReference>
<dbReference type="Gene3D" id="1.20.120.530">
    <property type="entry name" value="GntR ligand-binding domain-like"/>
    <property type="match status" value="1"/>
</dbReference>
<dbReference type="PANTHER" id="PTHR43537">
    <property type="entry name" value="TRANSCRIPTIONAL REGULATOR, GNTR FAMILY"/>
    <property type="match status" value="1"/>
</dbReference>
<evidence type="ECO:0000259" key="4">
    <source>
        <dbReference type="PROSITE" id="PS50949"/>
    </source>
</evidence>
<dbReference type="STRING" id="493475.GARC_1689"/>
<dbReference type="Pfam" id="PF00392">
    <property type="entry name" value="GntR"/>
    <property type="match status" value="1"/>
</dbReference>
<evidence type="ECO:0000256" key="2">
    <source>
        <dbReference type="ARBA" id="ARBA00023125"/>
    </source>
</evidence>
<evidence type="ECO:0000313" key="5">
    <source>
        <dbReference type="EMBL" id="GAC18661.1"/>
    </source>
</evidence>
<dbReference type="Proteomes" id="UP000006327">
    <property type="component" value="Unassembled WGS sequence"/>
</dbReference>
<sequence>MTDHVKGNVKTTGLPIPRGQAKHVVETLGKKISANEYKEGETLPIEAELSAMLGVGRNALREAVKILSAIGFLTTSPRSGTKVAPRTQWNMLDQQVLGWHADPDIATEAFMVDLIEVRRIIEPEAARLAAERATREDIANIMSAFEQMKVNKDNHDKRLEADILFHSLILMASHNPILSQFKTAVSTYLKAHVRLGQEQTNEEIELDLEHHQELAWAIASGKADSAYKIVTEILGQNTKHFLSLNK</sequence>